<dbReference type="Gene3D" id="3.100.10.10">
    <property type="match status" value="1"/>
</dbReference>
<evidence type="ECO:0000256" key="3">
    <source>
        <dbReference type="ARBA" id="ARBA00023274"/>
    </source>
</evidence>
<feature type="region of interest" description="Disordered" evidence="4">
    <location>
        <begin position="1"/>
        <end position="20"/>
    </location>
</feature>
<name>A0ABD1UAR8_9LAMI</name>
<evidence type="ECO:0000313" key="7">
    <source>
        <dbReference type="Proteomes" id="UP001604277"/>
    </source>
</evidence>
<dbReference type="PANTHER" id="PTHR10934:SF2">
    <property type="entry name" value="LARGE RIBOSOMAL SUBUNIT PROTEIN EL18"/>
    <property type="match status" value="1"/>
</dbReference>
<sequence length="179" mass="20577">MDERSIDPKESRKELKIHKADPTTMGIDLVAGGKSKKTKRTAPKSNDIYLKLLVKLYRFLLRRTGSKFNAVVLKRLFMSKVNKAPLSLSRLITFTKGKVKLRWHGNQESHKKIEKVEVALPQKIEVRLKILFAIAAYENLWDQKSPTCHQFLPPPPLPPSLELKLEFLTISHRLLSREG</sequence>
<dbReference type="Proteomes" id="UP001604277">
    <property type="component" value="Unassembled WGS sequence"/>
</dbReference>
<keyword evidence="7" id="KW-1185">Reference proteome</keyword>
<dbReference type="InterPro" id="IPR000039">
    <property type="entry name" value="Ribosomal_eL18"/>
</dbReference>
<keyword evidence="2 6" id="KW-0689">Ribosomal protein</keyword>
<dbReference type="SUPFAM" id="SSF52080">
    <property type="entry name" value="Ribosomal proteins L15p and L18e"/>
    <property type="match status" value="1"/>
</dbReference>
<dbReference type="PANTHER" id="PTHR10934">
    <property type="entry name" value="60S RIBOSOMAL PROTEIN L18"/>
    <property type="match status" value="1"/>
</dbReference>
<evidence type="ECO:0000259" key="5">
    <source>
        <dbReference type="Pfam" id="PF17135"/>
    </source>
</evidence>
<gene>
    <name evidence="6" type="ORF">Fot_25568</name>
</gene>
<proteinExistence type="inferred from homology"/>
<dbReference type="GO" id="GO:0003729">
    <property type="term" value="F:mRNA binding"/>
    <property type="evidence" value="ECO:0007669"/>
    <property type="project" value="UniProtKB-ARBA"/>
</dbReference>
<feature type="domain" description="Large ribosomal subunit protein uL15/eL18" evidence="5">
    <location>
        <begin position="26"/>
        <end position="98"/>
    </location>
</feature>
<dbReference type="Pfam" id="PF17135">
    <property type="entry name" value="Ribosomal_L18"/>
    <property type="match status" value="1"/>
</dbReference>
<evidence type="ECO:0000313" key="6">
    <source>
        <dbReference type="EMBL" id="KAL2521645.1"/>
    </source>
</evidence>
<dbReference type="AlphaFoldDB" id="A0ABD1UAR8"/>
<evidence type="ECO:0000256" key="4">
    <source>
        <dbReference type="SAM" id="MobiDB-lite"/>
    </source>
</evidence>
<dbReference type="InterPro" id="IPR021131">
    <property type="entry name" value="Ribosomal_uL15/eL18"/>
</dbReference>
<organism evidence="6 7">
    <name type="scientific">Forsythia ovata</name>
    <dbReference type="NCBI Taxonomy" id="205694"/>
    <lineage>
        <taxon>Eukaryota</taxon>
        <taxon>Viridiplantae</taxon>
        <taxon>Streptophyta</taxon>
        <taxon>Embryophyta</taxon>
        <taxon>Tracheophyta</taxon>
        <taxon>Spermatophyta</taxon>
        <taxon>Magnoliopsida</taxon>
        <taxon>eudicotyledons</taxon>
        <taxon>Gunneridae</taxon>
        <taxon>Pentapetalae</taxon>
        <taxon>asterids</taxon>
        <taxon>lamiids</taxon>
        <taxon>Lamiales</taxon>
        <taxon>Oleaceae</taxon>
        <taxon>Forsythieae</taxon>
        <taxon>Forsythia</taxon>
    </lineage>
</organism>
<dbReference type="InterPro" id="IPR036227">
    <property type="entry name" value="Ribosomal_uL15/eL18_sf"/>
</dbReference>
<dbReference type="EMBL" id="JBFOLJ010000007">
    <property type="protein sequence ID" value="KAL2521645.1"/>
    <property type="molecule type" value="Genomic_DNA"/>
</dbReference>
<dbReference type="GO" id="GO:1990904">
    <property type="term" value="C:ribonucleoprotein complex"/>
    <property type="evidence" value="ECO:0007669"/>
    <property type="project" value="UniProtKB-KW"/>
</dbReference>
<comment type="caution">
    <text evidence="6">The sequence shown here is derived from an EMBL/GenBank/DDBJ whole genome shotgun (WGS) entry which is preliminary data.</text>
</comment>
<comment type="similarity">
    <text evidence="1">Belongs to the eukaryotic ribosomal protein eL18 family.</text>
</comment>
<accession>A0ABD1UAR8</accession>
<evidence type="ECO:0000256" key="1">
    <source>
        <dbReference type="ARBA" id="ARBA00006815"/>
    </source>
</evidence>
<dbReference type="GO" id="GO:0005840">
    <property type="term" value="C:ribosome"/>
    <property type="evidence" value="ECO:0007669"/>
    <property type="project" value="UniProtKB-KW"/>
</dbReference>
<reference evidence="7" key="1">
    <citation type="submission" date="2024-07" db="EMBL/GenBank/DDBJ databases">
        <title>Two chromosome-level genome assemblies of Korean endemic species Abeliophyllum distichum and Forsythia ovata (Oleaceae).</title>
        <authorList>
            <person name="Jang H."/>
        </authorList>
    </citation>
    <scope>NUCLEOTIDE SEQUENCE [LARGE SCALE GENOMIC DNA]</scope>
</reference>
<protein>
    <submittedName>
        <fullName evidence="6">60S ribosomal protein L18-2</fullName>
    </submittedName>
</protein>
<keyword evidence="3" id="KW-0687">Ribonucleoprotein</keyword>
<evidence type="ECO:0000256" key="2">
    <source>
        <dbReference type="ARBA" id="ARBA00022980"/>
    </source>
</evidence>